<evidence type="ECO:0000259" key="2">
    <source>
        <dbReference type="Pfam" id="PF01266"/>
    </source>
</evidence>
<name>A0A3A5JU04_9HYPH</name>
<dbReference type="EMBL" id="QZWZ01000071">
    <property type="protein sequence ID" value="RJT26320.1"/>
    <property type="molecule type" value="Genomic_DNA"/>
</dbReference>
<protein>
    <submittedName>
        <fullName evidence="3">FAD-dependent oxidoreductase</fullName>
    </submittedName>
</protein>
<keyword evidence="4" id="KW-1185">Reference proteome</keyword>
<accession>A0A3A5JU04</accession>
<proteinExistence type="predicted"/>
<dbReference type="AlphaFoldDB" id="A0A3A5JU04"/>
<comment type="caution">
    <text evidence="3">The sequence shown here is derived from an EMBL/GenBank/DDBJ whole genome shotgun (WGS) entry which is preliminary data.</text>
</comment>
<dbReference type="InterPro" id="IPR036188">
    <property type="entry name" value="FAD/NAD-bd_sf"/>
</dbReference>
<dbReference type="Proteomes" id="UP000272706">
    <property type="component" value="Unassembled WGS sequence"/>
</dbReference>
<dbReference type="SUPFAM" id="SSF51905">
    <property type="entry name" value="FAD/NAD(P)-binding domain"/>
    <property type="match status" value="1"/>
</dbReference>
<keyword evidence="1" id="KW-0560">Oxidoreductase</keyword>
<reference evidence="3 4" key="1">
    <citation type="submission" date="2018-09" db="EMBL/GenBank/DDBJ databases">
        <title>Mesorhizobium carmichaelinearum sp. nov. isolated from Carmichaelinea spp. root nodules in New Zealand.</title>
        <authorList>
            <person name="De Meyer S.E."/>
        </authorList>
    </citation>
    <scope>NUCLEOTIDE SEQUENCE [LARGE SCALE GENOMIC DNA]</scope>
    <source>
        <strain evidence="3 4">ICMP19557</strain>
    </source>
</reference>
<sequence length="62" mass="6516">MRMIVIGAGVLGFSAAYHLARDGATVTVIDPGSRYPAMQDIYGFRTVQTGAVLAVGCGRCRP</sequence>
<evidence type="ECO:0000256" key="1">
    <source>
        <dbReference type="ARBA" id="ARBA00023002"/>
    </source>
</evidence>
<dbReference type="Pfam" id="PF01266">
    <property type="entry name" value="DAO"/>
    <property type="match status" value="1"/>
</dbReference>
<gene>
    <name evidence="3" type="ORF">D3227_37295</name>
</gene>
<evidence type="ECO:0000313" key="3">
    <source>
        <dbReference type="EMBL" id="RJT26320.1"/>
    </source>
</evidence>
<feature type="domain" description="FAD dependent oxidoreductase" evidence="2">
    <location>
        <begin position="3"/>
        <end position="33"/>
    </location>
</feature>
<organism evidence="3 4">
    <name type="scientific">Mesorhizobium waimense</name>
    <dbReference type="NCBI Taxonomy" id="1300307"/>
    <lineage>
        <taxon>Bacteria</taxon>
        <taxon>Pseudomonadati</taxon>
        <taxon>Pseudomonadota</taxon>
        <taxon>Alphaproteobacteria</taxon>
        <taxon>Hyphomicrobiales</taxon>
        <taxon>Phyllobacteriaceae</taxon>
        <taxon>Mesorhizobium</taxon>
    </lineage>
</organism>
<dbReference type="OrthoDB" id="4443251at2"/>
<dbReference type="InterPro" id="IPR006076">
    <property type="entry name" value="FAD-dep_OxRdtase"/>
</dbReference>
<evidence type="ECO:0000313" key="4">
    <source>
        <dbReference type="Proteomes" id="UP000272706"/>
    </source>
</evidence>
<dbReference type="Gene3D" id="3.50.50.60">
    <property type="entry name" value="FAD/NAD(P)-binding domain"/>
    <property type="match status" value="1"/>
</dbReference>
<dbReference type="GO" id="GO:0016491">
    <property type="term" value="F:oxidoreductase activity"/>
    <property type="evidence" value="ECO:0007669"/>
    <property type="project" value="UniProtKB-KW"/>
</dbReference>